<name>A0A956NCV4_UNCEI</name>
<protein>
    <submittedName>
        <fullName evidence="7">S8 family serine peptidase</fullName>
    </submittedName>
</protein>
<feature type="domain" description="Peptidase S8/S53" evidence="6">
    <location>
        <begin position="436"/>
        <end position="559"/>
    </location>
</feature>
<keyword evidence="3 5" id="KW-0378">Hydrolase</keyword>
<keyword evidence="2 5" id="KW-0645">Protease</keyword>
<dbReference type="Gene3D" id="2.60.120.380">
    <property type="match status" value="1"/>
</dbReference>
<dbReference type="EMBL" id="JAGQHS010000073">
    <property type="protein sequence ID" value="MCA9756925.1"/>
    <property type="molecule type" value="Genomic_DNA"/>
</dbReference>
<organism evidence="7 8">
    <name type="scientific">Eiseniibacteriota bacterium</name>
    <dbReference type="NCBI Taxonomy" id="2212470"/>
    <lineage>
        <taxon>Bacteria</taxon>
        <taxon>Candidatus Eiseniibacteriota</taxon>
    </lineage>
</organism>
<dbReference type="PANTHER" id="PTHR43806">
    <property type="entry name" value="PEPTIDASE S8"/>
    <property type="match status" value="1"/>
</dbReference>
<accession>A0A956NCV4</accession>
<dbReference type="Pfam" id="PF00082">
    <property type="entry name" value="Peptidase_S8"/>
    <property type="match status" value="1"/>
</dbReference>
<evidence type="ECO:0000256" key="1">
    <source>
        <dbReference type="ARBA" id="ARBA00011073"/>
    </source>
</evidence>
<dbReference type="InterPro" id="IPR050131">
    <property type="entry name" value="Peptidase_S8_subtilisin-like"/>
</dbReference>
<feature type="active site" description="Charge relay system" evidence="5">
    <location>
        <position position="232"/>
    </location>
</feature>
<sequence length="640" mass="66879">MKSKQNSSRWPWATVGPSAFLVLLASTTLGRAGGLPLPSELSPNVPEDLPVSQLLFVAIESAMSRPGPGGGTLESEPDAAMLDAALAQWGLTSRDGRIHVEIVGTPETGPLPTGSLEASGVRIDRTYQRRTDAEIPADRVFEVARALPPGFRIEPANEPVPADVTGEGPFVTVTNSAPYRAGGADGTGITIGVIDIEFSGFSTIQASGDGPPPSRTTIVNLSGYDFEDLGTHGSSCVEAIYDHAPGATYRIYQIDSSADLGTVAFDAIANGVDILSCSVSWYGTGWPDDTGDVCDAVNTAANSGVLFVNSAGNDAGRHWQGHFEPGELATIWHDWALGDETLDVTIAAGQTANFRLMWNAFEDTADLRLFLYDLDGNELGQSLDVTAGYERLTWTNTSGAPFVASLGVMNLLAQGTPEFEVFGDNSIMAWELPIAASSTVSPANCTALNVITVGAVPWTQYALTNGADPIAGYSSNGPTNSGFLVPDIVGPTNTTGLLAPTGFTGTSCAAPNVAGAIAAFWSDTPQFSANSLNGLILVQASALGKDWGDTGVDFTYGYGGCRIVDFVPNTTWASRIWNNVAESPFAPYYTIAAAEQAATPGGRLLVFPGGDYPEAVTLTKPLTVETVAYPAWLGASSTLP</sequence>
<reference evidence="7" key="2">
    <citation type="journal article" date="2021" name="Microbiome">
        <title>Successional dynamics and alternative stable states in a saline activated sludge microbial community over 9 years.</title>
        <authorList>
            <person name="Wang Y."/>
            <person name="Ye J."/>
            <person name="Ju F."/>
            <person name="Liu L."/>
            <person name="Boyd J.A."/>
            <person name="Deng Y."/>
            <person name="Parks D.H."/>
            <person name="Jiang X."/>
            <person name="Yin X."/>
            <person name="Woodcroft B.J."/>
            <person name="Tyson G.W."/>
            <person name="Hugenholtz P."/>
            <person name="Polz M.F."/>
            <person name="Zhang T."/>
        </authorList>
    </citation>
    <scope>NUCLEOTIDE SEQUENCE</scope>
    <source>
        <strain evidence="7">HKST-UBA02</strain>
    </source>
</reference>
<dbReference type="PROSITE" id="PS00138">
    <property type="entry name" value="SUBTILASE_SER"/>
    <property type="match status" value="1"/>
</dbReference>
<evidence type="ECO:0000256" key="2">
    <source>
        <dbReference type="ARBA" id="ARBA00022670"/>
    </source>
</evidence>
<reference evidence="7" key="1">
    <citation type="submission" date="2020-04" db="EMBL/GenBank/DDBJ databases">
        <authorList>
            <person name="Zhang T."/>
        </authorList>
    </citation>
    <scope>NUCLEOTIDE SEQUENCE</scope>
    <source>
        <strain evidence="7">HKST-UBA02</strain>
    </source>
</reference>
<evidence type="ECO:0000259" key="6">
    <source>
        <dbReference type="Pfam" id="PF00082"/>
    </source>
</evidence>
<evidence type="ECO:0000256" key="5">
    <source>
        <dbReference type="PROSITE-ProRule" id="PRU01240"/>
    </source>
</evidence>
<dbReference type="InterPro" id="IPR023828">
    <property type="entry name" value="Peptidase_S8_Ser-AS"/>
</dbReference>
<proteinExistence type="inferred from homology"/>
<dbReference type="PROSITE" id="PS51892">
    <property type="entry name" value="SUBTILASE"/>
    <property type="match status" value="1"/>
</dbReference>
<evidence type="ECO:0000313" key="7">
    <source>
        <dbReference type="EMBL" id="MCA9756925.1"/>
    </source>
</evidence>
<dbReference type="InterPro" id="IPR000209">
    <property type="entry name" value="Peptidase_S8/S53_dom"/>
</dbReference>
<dbReference type="GO" id="GO:0004252">
    <property type="term" value="F:serine-type endopeptidase activity"/>
    <property type="evidence" value="ECO:0007669"/>
    <property type="project" value="UniProtKB-UniRule"/>
</dbReference>
<dbReference type="AlphaFoldDB" id="A0A956NCV4"/>
<feature type="active site" description="Charge relay system" evidence="5">
    <location>
        <position position="507"/>
    </location>
</feature>
<evidence type="ECO:0000256" key="4">
    <source>
        <dbReference type="ARBA" id="ARBA00022825"/>
    </source>
</evidence>
<dbReference type="Proteomes" id="UP000739538">
    <property type="component" value="Unassembled WGS sequence"/>
</dbReference>
<comment type="similarity">
    <text evidence="1 5">Belongs to the peptidase S8 family.</text>
</comment>
<evidence type="ECO:0000313" key="8">
    <source>
        <dbReference type="Proteomes" id="UP000739538"/>
    </source>
</evidence>
<evidence type="ECO:0000256" key="3">
    <source>
        <dbReference type="ARBA" id="ARBA00022801"/>
    </source>
</evidence>
<gene>
    <name evidence="7" type="ORF">KDA27_14060</name>
</gene>
<dbReference type="InterPro" id="IPR036852">
    <property type="entry name" value="Peptidase_S8/S53_dom_sf"/>
</dbReference>
<keyword evidence="4 5" id="KW-0720">Serine protease</keyword>
<dbReference type="SUPFAM" id="SSF52743">
    <property type="entry name" value="Subtilisin-like"/>
    <property type="match status" value="1"/>
</dbReference>
<comment type="caution">
    <text evidence="7">The sequence shown here is derived from an EMBL/GenBank/DDBJ whole genome shotgun (WGS) entry which is preliminary data.</text>
</comment>
<feature type="active site" description="Charge relay system" evidence="5">
    <location>
        <position position="195"/>
    </location>
</feature>
<dbReference type="GO" id="GO:0006508">
    <property type="term" value="P:proteolysis"/>
    <property type="evidence" value="ECO:0007669"/>
    <property type="project" value="UniProtKB-KW"/>
</dbReference>
<dbReference type="Gene3D" id="3.40.50.200">
    <property type="entry name" value="Peptidase S8/S53 domain"/>
    <property type="match status" value="1"/>
</dbReference>
<dbReference type="PANTHER" id="PTHR43806:SF11">
    <property type="entry name" value="CEREVISIN-RELATED"/>
    <property type="match status" value="1"/>
</dbReference>